<keyword evidence="1" id="KW-1133">Transmembrane helix</keyword>
<feature type="transmembrane region" description="Helical" evidence="1">
    <location>
        <begin position="59"/>
        <end position="75"/>
    </location>
</feature>
<reference evidence="2 4" key="1">
    <citation type="submission" date="2014-09" db="EMBL/GenBank/DDBJ databases">
        <authorList>
            <person name="Loux Valentin"/>
            <person name="Dugat Thibaut"/>
        </authorList>
    </citation>
    <scope>NUCLEOTIDE SEQUENCE [LARGE SCALE GENOMIC DNA]</scope>
    <source>
        <strain evidence="2 4">BOV-10_179</strain>
    </source>
</reference>
<evidence type="ECO:0000313" key="2">
    <source>
        <dbReference type="EMBL" id="CEG20877.1"/>
    </source>
</evidence>
<reference evidence="3" key="3">
    <citation type="submission" date="2016-03" db="EMBL/GenBank/DDBJ databases">
        <authorList>
            <person name="Loux V."/>
        </authorList>
    </citation>
    <scope>NUCLEOTIDE SEQUENCE</scope>
    <source>
        <strain evidence="3">C1</strain>
    </source>
</reference>
<reference evidence="5" key="2">
    <citation type="submission" date="2016-03" db="EMBL/GenBank/DDBJ databases">
        <authorList>
            <person name="Loux Valentin"/>
        </authorList>
    </citation>
    <scope>NUCLEOTIDE SEQUENCE [LARGE SCALE GENOMIC DNA]</scope>
    <source>
        <strain evidence="5">C1</strain>
    </source>
</reference>
<keyword evidence="1" id="KW-0812">Transmembrane</keyword>
<gene>
    <name evidence="3" type="ORF">ANAPC1_00742</name>
    <name evidence="2" type="ORF">ANAPHAGO_00658</name>
</gene>
<dbReference type="EMBL" id="CCXQ01000107">
    <property type="protein sequence ID" value="CEG20877.1"/>
    <property type="molecule type" value="Genomic_DNA"/>
</dbReference>
<evidence type="ECO:0000313" key="5">
    <source>
        <dbReference type="Proteomes" id="UP000078419"/>
    </source>
</evidence>
<dbReference type="RefSeq" id="WP_011451093.1">
    <property type="nucleotide sequence ID" value="NZ_CCXQ01000107.1"/>
</dbReference>
<dbReference type="OMA" id="WYLGRIT"/>
<accession>A0A098EGH2</accession>
<protein>
    <recommendedName>
        <fullName evidence="6">DedA family protein</fullName>
    </recommendedName>
</protein>
<evidence type="ECO:0000313" key="3">
    <source>
        <dbReference type="EMBL" id="SBO14390.1"/>
    </source>
</evidence>
<organism evidence="2 4">
    <name type="scientific">Anaplasma phagocytophilum</name>
    <name type="common">Ehrlichia phagocytophila</name>
    <dbReference type="NCBI Taxonomy" id="948"/>
    <lineage>
        <taxon>Bacteria</taxon>
        <taxon>Pseudomonadati</taxon>
        <taxon>Pseudomonadota</taxon>
        <taxon>Alphaproteobacteria</taxon>
        <taxon>Rickettsiales</taxon>
        <taxon>Anaplasmataceae</taxon>
        <taxon>Anaplasma</taxon>
        <taxon>phagocytophilum group</taxon>
    </lineage>
</organism>
<feature type="transmembrane region" description="Helical" evidence="1">
    <location>
        <begin position="87"/>
        <end position="109"/>
    </location>
</feature>
<dbReference type="Proteomes" id="UP000055047">
    <property type="component" value="Unassembled WGS sequence"/>
</dbReference>
<name>A0A098EGH2_ANAPH</name>
<dbReference type="AlphaFoldDB" id="A0A098EGH2"/>
<dbReference type="Proteomes" id="UP000078419">
    <property type="component" value="Unassembled WGS sequence"/>
</dbReference>
<feature type="transmembrane region" description="Helical" evidence="1">
    <location>
        <begin position="121"/>
        <end position="139"/>
    </location>
</feature>
<evidence type="ECO:0008006" key="6">
    <source>
        <dbReference type="Google" id="ProtNLM"/>
    </source>
</evidence>
<sequence length="147" mass="16329">MYVSHALEMYFLLFVDSFVASLILPISKMSAFSIMCCFGGYSATISVFIGALGASVGGIVNWCLGRLILLARMGYHKSQFPPTLHSYLRVFLVLLLGAFSWVHLVGAIINVICGCFKVRLSYTYCAVFLSYLAYLLYYLTHNGCAFN</sequence>
<dbReference type="EMBL" id="FLLR01000026">
    <property type="protein sequence ID" value="SBO14390.1"/>
    <property type="molecule type" value="Genomic_DNA"/>
</dbReference>
<evidence type="ECO:0000256" key="1">
    <source>
        <dbReference type="SAM" id="Phobius"/>
    </source>
</evidence>
<keyword evidence="1" id="KW-0472">Membrane</keyword>
<feature type="transmembrane region" description="Helical" evidence="1">
    <location>
        <begin position="6"/>
        <end position="24"/>
    </location>
</feature>
<proteinExistence type="predicted"/>
<evidence type="ECO:0000313" key="4">
    <source>
        <dbReference type="Proteomes" id="UP000055047"/>
    </source>
</evidence>